<keyword evidence="6" id="KW-0812">Transmembrane</keyword>
<evidence type="ECO:0000256" key="13">
    <source>
        <dbReference type="ARBA" id="ARBA00023140"/>
    </source>
</evidence>
<dbReference type="GO" id="GO:0006513">
    <property type="term" value="P:protein monoubiquitination"/>
    <property type="evidence" value="ECO:0007669"/>
    <property type="project" value="TreeGrafter"/>
</dbReference>
<accession>A7TMC9</accession>
<evidence type="ECO:0000256" key="7">
    <source>
        <dbReference type="ARBA" id="ARBA00022723"/>
    </source>
</evidence>
<comment type="subcellular location">
    <subcellularLocation>
        <location evidence="1">Peroxisome membrane</location>
        <topology evidence="1">Multi-pass membrane protein</topology>
    </subcellularLocation>
</comment>
<evidence type="ECO:0000256" key="12">
    <source>
        <dbReference type="ARBA" id="ARBA00023136"/>
    </source>
</evidence>
<evidence type="ECO:0000256" key="4">
    <source>
        <dbReference type="ARBA" id="ARBA00018980"/>
    </source>
</evidence>
<dbReference type="GO" id="GO:0000151">
    <property type="term" value="C:ubiquitin ligase complex"/>
    <property type="evidence" value="ECO:0007669"/>
    <property type="project" value="EnsemblFungi"/>
</dbReference>
<dbReference type="OMA" id="QHYLARC"/>
<protein>
    <recommendedName>
        <fullName evidence="4">Peroxisome assembly protein 12</fullName>
    </recommendedName>
    <alternativeName>
        <fullName evidence="14">Peroxin-12</fullName>
    </alternativeName>
</protein>
<dbReference type="InParanoid" id="A7TMC9"/>
<evidence type="ECO:0000256" key="9">
    <source>
        <dbReference type="ARBA" id="ARBA00022833"/>
    </source>
</evidence>
<dbReference type="InterPro" id="IPR017375">
    <property type="entry name" value="PEX12"/>
</dbReference>
<keyword evidence="9" id="KW-0862">Zinc</keyword>
<dbReference type="GO" id="GO:1990429">
    <property type="term" value="C:peroxisomal importomer complex"/>
    <property type="evidence" value="ECO:0007669"/>
    <property type="project" value="EnsemblFungi"/>
</dbReference>
<comment type="similarity">
    <text evidence="3">Belongs to the pex2/pex10/pex12 family.</text>
</comment>
<dbReference type="GO" id="GO:0061630">
    <property type="term" value="F:ubiquitin protein ligase activity"/>
    <property type="evidence" value="ECO:0007669"/>
    <property type="project" value="EnsemblFungi"/>
</dbReference>
<dbReference type="GO" id="GO:0008320">
    <property type="term" value="F:protein transmembrane transporter activity"/>
    <property type="evidence" value="ECO:0007669"/>
    <property type="project" value="EnsemblFungi"/>
</dbReference>
<dbReference type="InterPro" id="IPR013083">
    <property type="entry name" value="Znf_RING/FYVE/PHD"/>
</dbReference>
<dbReference type="SUPFAM" id="SSF57850">
    <property type="entry name" value="RING/U-box"/>
    <property type="match status" value="1"/>
</dbReference>
<dbReference type="InterPro" id="IPR006845">
    <property type="entry name" value="Pex_N"/>
</dbReference>
<keyword evidence="12" id="KW-0472">Membrane</keyword>
<keyword evidence="13" id="KW-0576">Peroxisome</keyword>
<evidence type="ECO:0000256" key="8">
    <source>
        <dbReference type="ARBA" id="ARBA00022771"/>
    </source>
</evidence>
<evidence type="ECO:0000313" key="18">
    <source>
        <dbReference type="Proteomes" id="UP000000267"/>
    </source>
</evidence>
<evidence type="ECO:0000313" key="17">
    <source>
        <dbReference type="EMBL" id="EDO16523.1"/>
    </source>
</evidence>
<evidence type="ECO:0000256" key="11">
    <source>
        <dbReference type="ARBA" id="ARBA00022989"/>
    </source>
</evidence>
<dbReference type="EMBL" id="DS480422">
    <property type="protein sequence ID" value="EDO16523.1"/>
    <property type="molecule type" value="Genomic_DNA"/>
</dbReference>
<sequence>MSFYSNLPVTQSETGTSGLNPTVFEIFSSNEIDALLPSSVRYILTNYWILRNPNWYTLQVNNYFKEWFEVALKGAIEWYHIKNYNSTFVDKFYGLQRFNTANDVLFKAQSKNQFSETWPLQLQLTQKQRVVVFLQKIIIPYLKDRLDEVHNHLNRPADLVTNSERNYKYYLKQYFRKLYPLIKKFFYISNLVIRVFFLTGKIGSFSLLDYMFNIGYTRALFPLEKKQMHNLNTSIGDNKMKKANLYSFQNSLKLKGKSLVDLLSQIGSQAFPAFLFMLRVYQWWTTQDITVRIQKKLNDLDKEVPRPPTTSRNQEEASSDKCPICKDTIRNPCILETGYVTCYPCALAYLPEHEGRCPVTNKQLLGCQFDESTKEWQVVNGIRRLLV</sequence>
<dbReference type="Gene3D" id="3.30.40.10">
    <property type="entry name" value="Zinc/RING finger domain, C3HC4 (zinc finger)"/>
    <property type="match status" value="1"/>
</dbReference>
<dbReference type="GO" id="GO:0005778">
    <property type="term" value="C:peroxisomal membrane"/>
    <property type="evidence" value="ECO:0007669"/>
    <property type="project" value="UniProtKB-SubCell"/>
</dbReference>
<gene>
    <name evidence="17" type="ORF">Kpol_1064p3</name>
</gene>
<feature type="domain" description="Pex N-terminal" evidence="16">
    <location>
        <begin position="30"/>
        <end position="286"/>
    </location>
</feature>
<reference evidence="17 18" key="1">
    <citation type="journal article" date="2007" name="Proc. Natl. Acad. Sci. U.S.A.">
        <title>Independent sorting-out of thousands of duplicated gene pairs in two yeast species descended from a whole-genome duplication.</title>
        <authorList>
            <person name="Scannell D.R."/>
            <person name="Frank A.C."/>
            <person name="Conant G.C."/>
            <person name="Byrne K.P."/>
            <person name="Woolfit M."/>
            <person name="Wolfe K.H."/>
        </authorList>
    </citation>
    <scope>NUCLEOTIDE SEQUENCE [LARGE SCALE GENOMIC DNA]</scope>
    <source>
        <strain evidence="18">ATCC 22028 / DSM 70294 / BCRC 21397 / CBS 2163 / NBRC 10782 / NRRL Y-8283 / UCD 57-17</strain>
    </source>
</reference>
<dbReference type="STRING" id="436907.A7TMC9"/>
<comment type="subunit">
    <text evidence="15">Component of the PEX2-PEX10-PEX12 retrotranslocation channel, composed of PEX2, PEX10 and PEX12.</text>
</comment>
<evidence type="ECO:0000256" key="2">
    <source>
        <dbReference type="ARBA" id="ARBA00004906"/>
    </source>
</evidence>
<dbReference type="PANTHER" id="PTHR12888">
    <property type="entry name" value="PEROXISOME ASSEMBLY PROTEIN 12 PEROXIN-12"/>
    <property type="match status" value="1"/>
</dbReference>
<dbReference type="AlphaFoldDB" id="A7TMC9"/>
<keyword evidence="8" id="KW-0863">Zinc-finger</keyword>
<dbReference type="FunFam" id="3.30.40.10:FF:000659">
    <property type="entry name" value="Peroxisome assembly protein 12"/>
    <property type="match status" value="1"/>
</dbReference>
<keyword evidence="18" id="KW-1185">Reference proteome</keyword>
<organism evidence="18">
    <name type="scientific">Vanderwaltozyma polyspora (strain ATCC 22028 / DSM 70294 / BCRC 21397 / CBS 2163 / NBRC 10782 / NRRL Y-8283 / UCD 57-17)</name>
    <name type="common">Kluyveromyces polysporus</name>
    <dbReference type="NCBI Taxonomy" id="436907"/>
    <lineage>
        <taxon>Eukaryota</taxon>
        <taxon>Fungi</taxon>
        <taxon>Dikarya</taxon>
        <taxon>Ascomycota</taxon>
        <taxon>Saccharomycotina</taxon>
        <taxon>Saccharomycetes</taxon>
        <taxon>Saccharomycetales</taxon>
        <taxon>Saccharomycetaceae</taxon>
        <taxon>Vanderwaltozyma</taxon>
    </lineage>
</organism>
<evidence type="ECO:0000256" key="3">
    <source>
        <dbReference type="ARBA" id="ARBA00008704"/>
    </source>
</evidence>
<dbReference type="GO" id="GO:0043161">
    <property type="term" value="P:proteasome-mediated ubiquitin-dependent protein catabolic process"/>
    <property type="evidence" value="ECO:0007669"/>
    <property type="project" value="EnsemblFungi"/>
</dbReference>
<keyword evidence="11" id="KW-1133">Transmembrane helix</keyword>
<evidence type="ECO:0000256" key="15">
    <source>
        <dbReference type="ARBA" id="ARBA00034505"/>
    </source>
</evidence>
<comment type="pathway">
    <text evidence="2">Protein modification; protein ubiquitination.</text>
</comment>
<evidence type="ECO:0000256" key="10">
    <source>
        <dbReference type="ARBA" id="ARBA00022927"/>
    </source>
</evidence>
<dbReference type="GO" id="GO:0008270">
    <property type="term" value="F:zinc ion binding"/>
    <property type="evidence" value="ECO:0007669"/>
    <property type="project" value="UniProtKB-KW"/>
</dbReference>
<dbReference type="FunCoup" id="A7TMC9">
    <property type="interactions" value="562"/>
</dbReference>
<evidence type="ECO:0000256" key="5">
    <source>
        <dbReference type="ARBA" id="ARBA00022448"/>
    </source>
</evidence>
<dbReference type="GO" id="GO:0016562">
    <property type="term" value="P:protein import into peroxisome matrix, receptor recycling"/>
    <property type="evidence" value="ECO:0007669"/>
    <property type="project" value="EnsemblFungi"/>
</dbReference>
<evidence type="ECO:0000256" key="6">
    <source>
        <dbReference type="ARBA" id="ARBA00022692"/>
    </source>
</evidence>
<dbReference type="GO" id="GO:0000209">
    <property type="term" value="P:protein polyubiquitination"/>
    <property type="evidence" value="ECO:0007669"/>
    <property type="project" value="EnsemblFungi"/>
</dbReference>
<name>A7TMC9_VANPO</name>
<dbReference type="OrthoDB" id="107372at2759"/>
<proteinExistence type="inferred from homology"/>
<dbReference type="PANTHER" id="PTHR12888:SF0">
    <property type="entry name" value="PEROXISOME ASSEMBLY PROTEIN 12"/>
    <property type="match status" value="1"/>
</dbReference>
<dbReference type="PhylomeDB" id="A7TMC9"/>
<keyword evidence="10" id="KW-0653">Protein transport</keyword>
<evidence type="ECO:0000256" key="14">
    <source>
        <dbReference type="ARBA" id="ARBA00029692"/>
    </source>
</evidence>
<dbReference type="GO" id="GO:0044721">
    <property type="term" value="P:protein import into peroxisome matrix, substrate release"/>
    <property type="evidence" value="ECO:0007669"/>
    <property type="project" value="EnsemblFungi"/>
</dbReference>
<dbReference type="Proteomes" id="UP000000267">
    <property type="component" value="Unassembled WGS sequence"/>
</dbReference>
<dbReference type="GeneID" id="5544702"/>
<keyword evidence="5" id="KW-0813">Transport</keyword>
<evidence type="ECO:0000259" key="16">
    <source>
        <dbReference type="Pfam" id="PF04757"/>
    </source>
</evidence>
<evidence type="ECO:0000256" key="1">
    <source>
        <dbReference type="ARBA" id="ARBA00004585"/>
    </source>
</evidence>
<dbReference type="HOGENOM" id="CLU_031067_0_0_1"/>
<dbReference type="GO" id="GO:1990757">
    <property type="term" value="F:ubiquitin ligase activator activity"/>
    <property type="evidence" value="ECO:0007669"/>
    <property type="project" value="EnsemblFungi"/>
</dbReference>
<dbReference type="Pfam" id="PF04757">
    <property type="entry name" value="Pex2_Pex12"/>
    <property type="match status" value="1"/>
</dbReference>
<dbReference type="RefSeq" id="XP_001644381.1">
    <property type="nucleotide sequence ID" value="XM_001644331.1"/>
</dbReference>
<keyword evidence="7" id="KW-0479">Metal-binding</keyword>
<dbReference type="eggNOG" id="KOG0826">
    <property type="taxonomic scope" value="Eukaryota"/>
</dbReference>
<dbReference type="KEGG" id="vpo:Kpol_1064p3"/>